<feature type="domain" description="T-SNARE coiled-coil homology" evidence="11">
    <location>
        <begin position="57"/>
        <end position="119"/>
    </location>
</feature>
<keyword evidence="4" id="KW-0653">Protein transport</keyword>
<dbReference type="GO" id="GO:0000139">
    <property type="term" value="C:Golgi membrane"/>
    <property type="evidence" value="ECO:0007669"/>
    <property type="project" value="UniProtKB-SubCell"/>
</dbReference>
<keyword evidence="5 10" id="KW-1133">Transmembrane helix</keyword>
<evidence type="ECO:0000259" key="11">
    <source>
        <dbReference type="PROSITE" id="PS50192"/>
    </source>
</evidence>
<feature type="compositionally biased region" description="Polar residues" evidence="9">
    <location>
        <begin position="19"/>
        <end position="36"/>
    </location>
</feature>
<feature type="region of interest" description="Disordered" evidence="9">
    <location>
        <begin position="1"/>
        <end position="49"/>
    </location>
</feature>
<name>A0A1L0BQG0_9ASCO</name>
<comment type="subcellular location">
    <subcellularLocation>
        <location evidence="8">Endomembrane system</location>
        <topology evidence="8">Single-pass type IV membrane protein</topology>
    </subcellularLocation>
    <subcellularLocation>
        <location evidence="1">Golgi apparatus membrane</location>
    </subcellularLocation>
</comment>
<evidence type="ECO:0000256" key="3">
    <source>
        <dbReference type="ARBA" id="ARBA00022692"/>
    </source>
</evidence>
<keyword evidence="13" id="KW-1185">Reference proteome</keyword>
<feature type="transmembrane region" description="Helical" evidence="10">
    <location>
        <begin position="125"/>
        <end position="146"/>
    </location>
</feature>
<sequence length="147" mass="16895">MNSRYSTAGSAHQRDIRTQLFSSPSPRLLNASTPARMSSPYDKAPQQSAKHNEAFLLSLESQNNEEVDLMSQKVNALKNLGVRMGSEINKSMKLNDDISNNFEKGKITLKNTYNRMVVMSKRAGILWRMWLVFFSLFFLACFYVWLF</sequence>
<evidence type="ECO:0000256" key="4">
    <source>
        <dbReference type="ARBA" id="ARBA00022927"/>
    </source>
</evidence>
<evidence type="ECO:0000313" key="13">
    <source>
        <dbReference type="Proteomes" id="UP000182334"/>
    </source>
</evidence>
<evidence type="ECO:0000313" key="12">
    <source>
        <dbReference type="EMBL" id="SGZ53639.1"/>
    </source>
</evidence>
<dbReference type="CDD" id="cd15853">
    <property type="entry name" value="SNARE_Bet1"/>
    <property type="match status" value="1"/>
</dbReference>
<protein>
    <submittedName>
        <fullName evidence="12">CIC11C00000003035</fullName>
    </submittedName>
</protein>
<keyword evidence="2" id="KW-0813">Transport</keyword>
<dbReference type="AlphaFoldDB" id="A0A1L0BQG0"/>
<dbReference type="EMBL" id="LT635759">
    <property type="protein sequence ID" value="SGZ53639.1"/>
    <property type="molecule type" value="Genomic_DNA"/>
</dbReference>
<keyword evidence="6" id="KW-0333">Golgi apparatus</keyword>
<dbReference type="PANTHER" id="PTHR12791">
    <property type="entry name" value="GOLGI SNARE BET1-RELATED"/>
    <property type="match status" value="1"/>
</dbReference>
<evidence type="ECO:0000256" key="10">
    <source>
        <dbReference type="SAM" id="Phobius"/>
    </source>
</evidence>
<evidence type="ECO:0000256" key="8">
    <source>
        <dbReference type="ARBA" id="ARBA00046280"/>
    </source>
</evidence>
<accession>A0A1L0BQG0</accession>
<evidence type="ECO:0000256" key="9">
    <source>
        <dbReference type="SAM" id="MobiDB-lite"/>
    </source>
</evidence>
<dbReference type="Gene3D" id="1.20.5.110">
    <property type="match status" value="1"/>
</dbReference>
<dbReference type="PROSITE" id="PS50192">
    <property type="entry name" value="T_SNARE"/>
    <property type="match status" value="1"/>
</dbReference>
<keyword evidence="3 10" id="KW-0812">Transmembrane</keyword>
<evidence type="ECO:0000256" key="7">
    <source>
        <dbReference type="ARBA" id="ARBA00023136"/>
    </source>
</evidence>
<evidence type="ECO:0000256" key="5">
    <source>
        <dbReference type="ARBA" id="ARBA00022989"/>
    </source>
</evidence>
<dbReference type="SUPFAM" id="SSF58038">
    <property type="entry name" value="SNARE fusion complex"/>
    <property type="match status" value="1"/>
</dbReference>
<reference evidence="12 13" key="1">
    <citation type="submission" date="2016-10" db="EMBL/GenBank/DDBJ databases">
        <authorList>
            <person name="de Groot N.N."/>
        </authorList>
    </citation>
    <scope>NUCLEOTIDE SEQUENCE [LARGE SCALE GENOMIC DNA]</scope>
    <source>
        <strain evidence="12 13">CBS 141442</strain>
    </source>
</reference>
<dbReference type="Proteomes" id="UP000182334">
    <property type="component" value="Chromosome IV"/>
</dbReference>
<keyword evidence="7 10" id="KW-0472">Membrane</keyword>
<evidence type="ECO:0000256" key="1">
    <source>
        <dbReference type="ARBA" id="ARBA00004394"/>
    </source>
</evidence>
<evidence type="ECO:0000256" key="2">
    <source>
        <dbReference type="ARBA" id="ARBA00022448"/>
    </source>
</evidence>
<feature type="compositionally biased region" description="Polar residues" evidence="9">
    <location>
        <begin position="1"/>
        <end position="10"/>
    </location>
</feature>
<dbReference type="InterPro" id="IPR000727">
    <property type="entry name" value="T_SNARE_dom"/>
</dbReference>
<dbReference type="STRING" id="45354.A0A1L0BQG0"/>
<proteinExistence type="predicted"/>
<dbReference type="InterPro" id="IPR039899">
    <property type="entry name" value="BET1_SNARE"/>
</dbReference>
<gene>
    <name evidence="12" type="ORF">SAMEA4029010_CIC11G00000003035</name>
</gene>
<organism evidence="12 13">
    <name type="scientific">Sungouiella intermedia</name>
    <dbReference type="NCBI Taxonomy" id="45354"/>
    <lineage>
        <taxon>Eukaryota</taxon>
        <taxon>Fungi</taxon>
        <taxon>Dikarya</taxon>
        <taxon>Ascomycota</taxon>
        <taxon>Saccharomycotina</taxon>
        <taxon>Pichiomycetes</taxon>
        <taxon>Metschnikowiaceae</taxon>
        <taxon>Sungouiella</taxon>
    </lineage>
</organism>
<evidence type="ECO:0000256" key="6">
    <source>
        <dbReference type="ARBA" id="ARBA00023034"/>
    </source>
</evidence>
<dbReference type="OrthoDB" id="261831at2759"/>
<dbReference type="GO" id="GO:0015031">
    <property type="term" value="P:protein transport"/>
    <property type="evidence" value="ECO:0007669"/>
    <property type="project" value="UniProtKB-KW"/>
</dbReference>